<gene>
    <name evidence="2" type="ORF">IPJ48_21520</name>
</gene>
<feature type="chain" id="PRO_5038845299" description="Proline-rich region" evidence="1">
    <location>
        <begin position="22"/>
        <end position="123"/>
    </location>
</feature>
<comment type="caution">
    <text evidence="2">The sequence shown here is derived from an EMBL/GenBank/DDBJ whole genome shotgun (WGS) entry which is preliminary data.</text>
</comment>
<dbReference type="Proteomes" id="UP000886602">
    <property type="component" value="Unassembled WGS sequence"/>
</dbReference>
<sequence>MKAHKILFLVLSVLLAGSAWAGGRYYGGVGVYVGPGPFWGPPLYPRPYYYPSPYWYPGPYYAPAPVVVVPPAPQVYIEQHAAPVEPAPEARQYWYYCQDSRNYYPYVKECPRGWQKVLPQAAK</sequence>
<proteinExistence type="predicted"/>
<evidence type="ECO:0008006" key="4">
    <source>
        <dbReference type="Google" id="ProtNLM"/>
    </source>
</evidence>
<protein>
    <recommendedName>
        <fullName evidence="4">Proline-rich region</fullName>
    </recommendedName>
</protein>
<keyword evidence="1" id="KW-0732">Signal</keyword>
<feature type="signal peptide" evidence="1">
    <location>
        <begin position="1"/>
        <end position="21"/>
    </location>
</feature>
<dbReference type="EMBL" id="JADJNC010000067">
    <property type="protein sequence ID" value="MBK7425454.1"/>
    <property type="molecule type" value="Genomic_DNA"/>
</dbReference>
<accession>A0A9D7FB22</accession>
<evidence type="ECO:0000256" key="1">
    <source>
        <dbReference type="SAM" id="SignalP"/>
    </source>
</evidence>
<organism evidence="2 3">
    <name type="scientific">Candidatus Propionivibrio dominans</name>
    <dbReference type="NCBI Taxonomy" id="2954373"/>
    <lineage>
        <taxon>Bacteria</taxon>
        <taxon>Pseudomonadati</taxon>
        <taxon>Pseudomonadota</taxon>
        <taxon>Betaproteobacteria</taxon>
        <taxon>Rhodocyclales</taxon>
        <taxon>Rhodocyclaceae</taxon>
        <taxon>Propionivibrio</taxon>
    </lineage>
</organism>
<evidence type="ECO:0000313" key="3">
    <source>
        <dbReference type="Proteomes" id="UP000886602"/>
    </source>
</evidence>
<reference evidence="2" key="1">
    <citation type="submission" date="2020-10" db="EMBL/GenBank/DDBJ databases">
        <title>Connecting structure to function with the recovery of over 1000 high-quality activated sludge metagenome-assembled genomes encoding full-length rRNA genes using long-read sequencing.</title>
        <authorList>
            <person name="Singleton C.M."/>
            <person name="Petriglieri F."/>
            <person name="Kristensen J.M."/>
            <person name="Kirkegaard R.H."/>
            <person name="Michaelsen T.Y."/>
            <person name="Andersen M.H."/>
            <person name="Karst S.M."/>
            <person name="Dueholm M.S."/>
            <person name="Nielsen P.H."/>
            <person name="Albertsen M."/>
        </authorList>
    </citation>
    <scope>NUCLEOTIDE SEQUENCE</scope>
    <source>
        <strain evidence="2">EsbW_18-Q3-R4-48_MAXAC.044</strain>
    </source>
</reference>
<dbReference type="AlphaFoldDB" id="A0A9D7FB22"/>
<name>A0A9D7FB22_9RHOO</name>
<evidence type="ECO:0000313" key="2">
    <source>
        <dbReference type="EMBL" id="MBK7425454.1"/>
    </source>
</evidence>